<accession>F8NJA9</accession>
<dbReference type="AlphaFoldDB" id="F8NJA9"/>
<reference evidence="1" key="1">
    <citation type="submission" date="2011-04" db="EMBL/GenBank/DDBJ databases">
        <title>Evolution of plant cell wall degrading machinery underlies the functional diversity of forest fungi.</title>
        <authorList>
            <consortium name="US DOE Joint Genome Institute (JGI-PGF)"/>
            <person name="Eastwood D.C."/>
            <person name="Floudas D."/>
            <person name="Binder M."/>
            <person name="Majcherczyk A."/>
            <person name="Schneider P."/>
            <person name="Aerts A."/>
            <person name="Asiegbu F.O."/>
            <person name="Baker S.E."/>
            <person name="Barry K."/>
            <person name="Bendiksby M."/>
            <person name="Blumentritt M."/>
            <person name="Coutinho P.M."/>
            <person name="Cullen D."/>
            <person name="Cullen D."/>
            <person name="Gathman A."/>
            <person name="Goodell B."/>
            <person name="Henrissat B."/>
            <person name="Ihrmark K."/>
            <person name="Kauserud H."/>
            <person name="Kohler A."/>
            <person name="LaButti K."/>
            <person name="Lapidus A."/>
            <person name="Lavin J.L."/>
            <person name="Lee Y.-H."/>
            <person name="Lindquist E."/>
            <person name="Lilly W."/>
            <person name="Lucas S."/>
            <person name="Morin E."/>
            <person name="Murat C."/>
            <person name="Oguiza J.A."/>
            <person name="Park J."/>
            <person name="Pisabarro A.G."/>
            <person name="Riley R."/>
            <person name="Rosling A."/>
            <person name="Salamov A."/>
            <person name="Schmidt O."/>
            <person name="Schmutz J."/>
            <person name="Skrede I."/>
            <person name="Stenlid J."/>
            <person name="Wiebenga A."/>
            <person name="Xie X."/>
            <person name="Kues U."/>
            <person name="Hibbett D.S."/>
            <person name="Hoffmeister D."/>
            <person name="Hogberg N."/>
            <person name="Martin F."/>
            <person name="Grigoriev I.V."/>
            <person name="Watkinson S.C."/>
        </authorList>
    </citation>
    <scope>NUCLEOTIDE SEQUENCE</scope>
    <source>
        <strain evidence="1">S7.9</strain>
    </source>
</reference>
<protein>
    <submittedName>
        <fullName evidence="1">Uncharacterized protein</fullName>
    </submittedName>
</protein>
<dbReference type="KEGG" id="sla:SERLADRAFT_458095"/>
<dbReference type="RefSeq" id="XP_007314049.1">
    <property type="nucleotide sequence ID" value="XM_007313987.1"/>
</dbReference>
<sequence length="172" mass="19704">MQRRVSLLDSEDVTENSQHQRKKERYCLLLGQTRRTALRGAKMMSECVRDAPSIGFLSHLMPTNFESWADIVAESLAHENEVGGDTRLERVQVLKCLLDGIKKVGWSWPGDTSKIDALQKSLHNWQSCLPTYLHLGNIPYYPYGEYFPVDTTPFGFDPPEISFRDPSIWESI</sequence>
<dbReference type="Proteomes" id="UP000008064">
    <property type="component" value="Unassembled WGS sequence"/>
</dbReference>
<dbReference type="HOGENOM" id="CLU_1556198_0_0_1"/>
<gene>
    <name evidence="1" type="ORF">SERLADRAFT_458095</name>
</gene>
<proteinExistence type="predicted"/>
<dbReference type="EMBL" id="GL945429">
    <property type="protein sequence ID" value="EGO29807.1"/>
    <property type="molecule type" value="Genomic_DNA"/>
</dbReference>
<name>F8NJA9_SERL9</name>
<evidence type="ECO:0000313" key="1">
    <source>
        <dbReference type="EMBL" id="EGO29807.1"/>
    </source>
</evidence>
<dbReference type="OrthoDB" id="2526537at2759"/>
<dbReference type="GeneID" id="18817645"/>
<organism>
    <name type="scientific">Serpula lacrymans var. lacrymans (strain S7.9)</name>
    <name type="common">Dry rot fungus</name>
    <dbReference type="NCBI Taxonomy" id="578457"/>
    <lineage>
        <taxon>Eukaryota</taxon>
        <taxon>Fungi</taxon>
        <taxon>Dikarya</taxon>
        <taxon>Basidiomycota</taxon>
        <taxon>Agaricomycotina</taxon>
        <taxon>Agaricomycetes</taxon>
        <taxon>Agaricomycetidae</taxon>
        <taxon>Boletales</taxon>
        <taxon>Coniophorineae</taxon>
        <taxon>Serpulaceae</taxon>
        <taxon>Serpula</taxon>
    </lineage>
</organism>